<organism evidence="2 3">
    <name type="scientific">Anaeromyxobacter diazotrophicus</name>
    <dbReference type="NCBI Taxonomy" id="2590199"/>
    <lineage>
        <taxon>Bacteria</taxon>
        <taxon>Pseudomonadati</taxon>
        <taxon>Myxococcota</taxon>
        <taxon>Myxococcia</taxon>
        <taxon>Myxococcales</taxon>
        <taxon>Cystobacterineae</taxon>
        <taxon>Anaeromyxobacteraceae</taxon>
        <taxon>Anaeromyxobacter</taxon>
    </lineage>
</organism>
<comment type="caution">
    <text evidence="2">The sequence shown here is derived from an EMBL/GenBank/DDBJ whole genome shotgun (WGS) entry which is preliminary data.</text>
</comment>
<evidence type="ECO:0000313" key="3">
    <source>
        <dbReference type="Proteomes" id="UP000503640"/>
    </source>
</evidence>
<dbReference type="Pfam" id="PF13480">
    <property type="entry name" value="Acetyltransf_6"/>
    <property type="match status" value="1"/>
</dbReference>
<proteinExistence type="predicted"/>
<keyword evidence="3" id="KW-1185">Reference proteome</keyword>
<dbReference type="InterPro" id="IPR016181">
    <property type="entry name" value="Acyl_CoA_acyltransferase"/>
</dbReference>
<accession>A0A7I9VIP6</accession>
<dbReference type="AlphaFoldDB" id="A0A7I9VIP6"/>
<sequence length="413" mass="45927">MNPARNQVLPPVRVVESDDPARLAALRPEWDELFLARAGGNPFLSWEWQFTFWRTFAQRRPLWILEARDRGERLAGLLVLSARPALGVARRWGLLTNGLTGTDALDVLARPGFDAPVREAFARALGAALPRWDFLDLEDLPCGSATVAAFRAALRPRGVKATVEPRFVCPGFALRGTFAAHLAGFRRRDTFLRRRRWLERQPGYRIAVASSPEEAGPAMEDFLRLHHLRWDPEGGSDGIPRGLVEEFHRELAPLLAARGWLRLYRLEVEGRSIAAVYGIELMRRFSYYQSGMDPAWAARSPGLVLLGRTVEDAYARGLSDYDFLRGTEPHKLDWAADRRETCALRLRAPGLRPEAEAAAEEVFRRARGAARALAPAGVWTALRRVRRELAANGLAGAAGRAGGGEAEAREDAT</sequence>
<name>A0A7I9VIP6_9BACT</name>
<dbReference type="Proteomes" id="UP000503640">
    <property type="component" value="Unassembled WGS sequence"/>
</dbReference>
<reference evidence="3" key="1">
    <citation type="journal article" date="2020" name="Appl. Environ. Microbiol.">
        <title>Diazotrophic Anaeromyxobacter Isolates from Soils.</title>
        <authorList>
            <person name="Masuda Y."/>
            <person name="Yamanaka H."/>
            <person name="Xu Z.X."/>
            <person name="Shiratori Y."/>
            <person name="Aono T."/>
            <person name="Amachi S."/>
            <person name="Senoo K."/>
            <person name="Itoh H."/>
        </authorList>
    </citation>
    <scope>NUCLEOTIDE SEQUENCE [LARGE SCALE GENOMIC DNA]</scope>
    <source>
        <strain evidence="3">R267</strain>
    </source>
</reference>
<dbReference type="RefSeq" id="WP_176063609.1">
    <property type="nucleotide sequence ID" value="NZ_BJTG01000002.1"/>
</dbReference>
<evidence type="ECO:0000259" key="1">
    <source>
        <dbReference type="Pfam" id="PF13480"/>
    </source>
</evidence>
<evidence type="ECO:0000313" key="2">
    <source>
        <dbReference type="EMBL" id="GEJ56282.1"/>
    </source>
</evidence>
<dbReference type="EMBL" id="BJTG01000002">
    <property type="protein sequence ID" value="GEJ56282.1"/>
    <property type="molecule type" value="Genomic_DNA"/>
</dbReference>
<gene>
    <name evidence="2" type="ORF">AMYX_10230</name>
</gene>
<dbReference type="InterPro" id="IPR038740">
    <property type="entry name" value="BioF2-like_GNAT_dom"/>
</dbReference>
<dbReference type="Gene3D" id="3.40.630.30">
    <property type="match status" value="1"/>
</dbReference>
<dbReference type="SUPFAM" id="SSF55729">
    <property type="entry name" value="Acyl-CoA N-acyltransferases (Nat)"/>
    <property type="match status" value="1"/>
</dbReference>
<protein>
    <recommendedName>
        <fullName evidence="1">BioF2-like acetyltransferase domain-containing protein</fullName>
    </recommendedName>
</protein>
<feature type="domain" description="BioF2-like acetyltransferase" evidence="1">
    <location>
        <begin position="186"/>
        <end position="331"/>
    </location>
</feature>